<dbReference type="Proteomes" id="UP001159363">
    <property type="component" value="Chromosome 9"/>
</dbReference>
<protein>
    <submittedName>
        <fullName evidence="2">Uncharacterized protein</fullName>
    </submittedName>
</protein>
<organism evidence="2 3">
    <name type="scientific">Dryococelus australis</name>
    <dbReference type="NCBI Taxonomy" id="614101"/>
    <lineage>
        <taxon>Eukaryota</taxon>
        <taxon>Metazoa</taxon>
        <taxon>Ecdysozoa</taxon>
        <taxon>Arthropoda</taxon>
        <taxon>Hexapoda</taxon>
        <taxon>Insecta</taxon>
        <taxon>Pterygota</taxon>
        <taxon>Neoptera</taxon>
        <taxon>Polyneoptera</taxon>
        <taxon>Phasmatodea</taxon>
        <taxon>Verophasmatodea</taxon>
        <taxon>Anareolatae</taxon>
        <taxon>Phasmatidae</taxon>
        <taxon>Eurycanthinae</taxon>
        <taxon>Dryococelus</taxon>
    </lineage>
</organism>
<evidence type="ECO:0000313" key="2">
    <source>
        <dbReference type="EMBL" id="KAJ8873618.1"/>
    </source>
</evidence>
<evidence type="ECO:0000313" key="3">
    <source>
        <dbReference type="Proteomes" id="UP001159363"/>
    </source>
</evidence>
<dbReference type="EMBL" id="JARBHB010000010">
    <property type="protein sequence ID" value="KAJ8873618.1"/>
    <property type="molecule type" value="Genomic_DNA"/>
</dbReference>
<name>A0ABQ9GNL2_9NEOP</name>
<sequence length="297" mass="33748">MRQELCSQNLAQPIRECLRLHERNCRAMSSVKQCSLQAQAEASTGPAARVFVEAGMERLARSPPTKANRAQSPAGSPDFRVWESCRTTPLVGGFSLQSPVSPAPSFRRRSIFTSITLIGSQDLTFRISQTRKMNELLDLAAVENRARRAGSDRGKDRRRRKRPQSLRAEAMRGPRPVVWKHRLYTLEHKSRVDWPPPQAELVLLLHPDTRPMRRGNSHRPEKFAESFWDKLEFKTRVFRKLKPLVHTVFDTSWRTLAQSSPSSVAADNQCTVDISIFVQTIVESSLQVTELANFSCL</sequence>
<gene>
    <name evidence="2" type="ORF">PR048_024436</name>
</gene>
<feature type="region of interest" description="Disordered" evidence="1">
    <location>
        <begin position="145"/>
        <end position="170"/>
    </location>
</feature>
<comment type="caution">
    <text evidence="2">The sequence shown here is derived from an EMBL/GenBank/DDBJ whole genome shotgun (WGS) entry which is preliminary data.</text>
</comment>
<reference evidence="2 3" key="1">
    <citation type="submission" date="2023-02" db="EMBL/GenBank/DDBJ databases">
        <title>LHISI_Scaffold_Assembly.</title>
        <authorList>
            <person name="Stuart O.P."/>
            <person name="Cleave R."/>
            <person name="Magrath M.J.L."/>
            <person name="Mikheyev A.S."/>
        </authorList>
    </citation>
    <scope>NUCLEOTIDE SEQUENCE [LARGE SCALE GENOMIC DNA]</scope>
    <source>
        <strain evidence="2">Daus_M_001</strain>
        <tissue evidence="2">Leg muscle</tissue>
    </source>
</reference>
<accession>A0ABQ9GNL2</accession>
<feature type="compositionally biased region" description="Basic and acidic residues" evidence="1">
    <location>
        <begin position="145"/>
        <end position="155"/>
    </location>
</feature>
<keyword evidence="3" id="KW-1185">Reference proteome</keyword>
<evidence type="ECO:0000256" key="1">
    <source>
        <dbReference type="SAM" id="MobiDB-lite"/>
    </source>
</evidence>
<proteinExistence type="predicted"/>